<evidence type="ECO:0000256" key="4">
    <source>
        <dbReference type="ARBA" id="ARBA00022516"/>
    </source>
</evidence>
<dbReference type="UniPathway" id="UPA00753"/>
<dbReference type="GO" id="GO:0008757">
    <property type="term" value="F:S-adenosylmethionine-dependent methyltransferase activity"/>
    <property type="evidence" value="ECO:0007669"/>
    <property type="project" value="InterPro"/>
</dbReference>
<evidence type="ECO:0000256" key="1">
    <source>
        <dbReference type="ARBA" id="ARBA00004477"/>
    </source>
</evidence>
<dbReference type="PANTHER" id="PTHR15458">
    <property type="entry name" value="PHOSPHATIDYLETHANOLAMINE N-METHYLTRANSFERASE"/>
    <property type="match status" value="1"/>
</dbReference>
<comment type="pathway">
    <text evidence="3">Lipid metabolism.</text>
</comment>
<keyword evidence="7" id="KW-0949">S-adenosyl-L-methionine</keyword>
<dbReference type="AlphaFoldDB" id="A0A0M0J4K7"/>
<dbReference type="OrthoDB" id="8300106at2759"/>
<evidence type="ECO:0000256" key="13">
    <source>
        <dbReference type="ARBA" id="ARBA00023209"/>
    </source>
</evidence>
<keyword evidence="18" id="KW-1185">Reference proteome</keyword>
<keyword evidence="9" id="KW-0256">Endoplasmic reticulum</keyword>
<dbReference type="PANTHER" id="PTHR15458:SF5">
    <property type="entry name" value="PHOSPHATIDYLETHANOLAMINE N-METHYLTRANSFERASE"/>
    <property type="match status" value="1"/>
</dbReference>
<keyword evidence="6" id="KW-0808">Transferase</keyword>
<evidence type="ECO:0000256" key="12">
    <source>
        <dbReference type="ARBA" id="ARBA00023136"/>
    </source>
</evidence>
<dbReference type="GO" id="GO:0032259">
    <property type="term" value="P:methylation"/>
    <property type="evidence" value="ECO:0007669"/>
    <property type="project" value="UniProtKB-KW"/>
</dbReference>
<dbReference type="EC" id="2.1.1.71" evidence="15"/>
<evidence type="ECO:0000256" key="3">
    <source>
        <dbReference type="ARBA" id="ARBA00005189"/>
    </source>
</evidence>
<keyword evidence="4" id="KW-0444">Lipid biosynthesis</keyword>
<name>A0A0M0J4K7_9EUKA</name>
<evidence type="ECO:0000256" key="10">
    <source>
        <dbReference type="ARBA" id="ARBA00022989"/>
    </source>
</evidence>
<reference evidence="18" key="1">
    <citation type="journal article" date="2015" name="PLoS Genet.">
        <title>Genome Sequence and Transcriptome Analyses of Chrysochromulina tobin: Metabolic Tools for Enhanced Algal Fitness in the Prominent Order Prymnesiales (Haptophyceae).</title>
        <authorList>
            <person name="Hovde B.T."/>
            <person name="Deodato C.R."/>
            <person name="Hunsperger H.M."/>
            <person name="Ryken S.A."/>
            <person name="Yost W."/>
            <person name="Jha R.K."/>
            <person name="Patterson J."/>
            <person name="Monnat R.J. Jr."/>
            <person name="Barlow S.B."/>
            <person name="Starkenburg S.R."/>
            <person name="Cattolico R.A."/>
        </authorList>
    </citation>
    <scope>NUCLEOTIDE SEQUENCE</scope>
    <source>
        <strain evidence="18">CCMP291</strain>
    </source>
</reference>
<dbReference type="InterPro" id="IPR024960">
    <property type="entry name" value="PEMT/MFAP"/>
</dbReference>
<feature type="transmembrane region" description="Helical" evidence="16">
    <location>
        <begin position="508"/>
        <end position="530"/>
    </location>
</feature>
<feature type="transmembrane region" description="Helical" evidence="16">
    <location>
        <begin position="433"/>
        <end position="462"/>
    </location>
</feature>
<dbReference type="GO" id="GO:0006656">
    <property type="term" value="P:phosphatidylcholine biosynthetic process"/>
    <property type="evidence" value="ECO:0007669"/>
    <property type="project" value="UniProtKB-UniPathway"/>
</dbReference>
<dbReference type="EMBL" id="JWZX01003358">
    <property type="protein sequence ID" value="KOO21501.1"/>
    <property type="molecule type" value="Genomic_DNA"/>
</dbReference>
<feature type="transmembrane region" description="Helical" evidence="16">
    <location>
        <begin position="550"/>
        <end position="570"/>
    </location>
</feature>
<keyword evidence="12 16" id="KW-0472">Membrane</keyword>
<keyword evidence="14" id="KW-1208">Phospholipid metabolism</keyword>
<feature type="transmembrane region" description="Helical" evidence="16">
    <location>
        <begin position="482"/>
        <end position="501"/>
    </location>
</feature>
<comment type="pathway">
    <text evidence="2">Phospholipid metabolism; phosphatidylcholine biosynthesis.</text>
</comment>
<feature type="transmembrane region" description="Helical" evidence="16">
    <location>
        <begin position="26"/>
        <end position="48"/>
    </location>
</feature>
<evidence type="ECO:0000256" key="11">
    <source>
        <dbReference type="ARBA" id="ARBA00023098"/>
    </source>
</evidence>
<comment type="subcellular location">
    <subcellularLocation>
        <location evidence="1">Endoplasmic reticulum membrane</location>
        <topology evidence="1">Multi-pass membrane protein</topology>
    </subcellularLocation>
</comment>
<keyword evidence="13" id="KW-0594">Phospholipid biosynthesis</keyword>
<feature type="transmembrane region" description="Helical" evidence="16">
    <location>
        <begin position="54"/>
        <end position="74"/>
    </location>
</feature>
<evidence type="ECO:0000313" key="18">
    <source>
        <dbReference type="Proteomes" id="UP000037460"/>
    </source>
</evidence>
<keyword evidence="5" id="KW-0489">Methyltransferase</keyword>
<organism evidence="17 18">
    <name type="scientific">Chrysochromulina tobinii</name>
    <dbReference type="NCBI Taxonomy" id="1460289"/>
    <lineage>
        <taxon>Eukaryota</taxon>
        <taxon>Haptista</taxon>
        <taxon>Haptophyta</taxon>
        <taxon>Prymnesiophyceae</taxon>
        <taxon>Prymnesiales</taxon>
        <taxon>Chrysochromulinaceae</taxon>
        <taxon>Chrysochromulina</taxon>
    </lineage>
</organism>
<keyword evidence="8 16" id="KW-0812">Transmembrane</keyword>
<dbReference type="InterPro" id="IPR007318">
    <property type="entry name" value="Phopholipid_MeTrfase"/>
</dbReference>
<proteinExistence type="predicted"/>
<dbReference type="Proteomes" id="UP000037460">
    <property type="component" value="Unassembled WGS sequence"/>
</dbReference>
<protein>
    <recommendedName>
        <fullName evidence="15">phosphatidyl-N-methylethanolamine N-methyltransferase</fullName>
        <ecNumber evidence="15">2.1.1.71</ecNumber>
    </recommendedName>
</protein>
<evidence type="ECO:0000256" key="14">
    <source>
        <dbReference type="ARBA" id="ARBA00023264"/>
    </source>
</evidence>
<keyword evidence="11" id="KW-0443">Lipid metabolism</keyword>
<dbReference type="Pfam" id="PF04191">
    <property type="entry name" value="PEMT"/>
    <property type="match status" value="1"/>
</dbReference>
<gene>
    <name evidence="17" type="ORF">Ctob_002074</name>
</gene>
<keyword evidence="10 16" id="KW-1133">Transmembrane helix</keyword>
<evidence type="ECO:0000256" key="2">
    <source>
        <dbReference type="ARBA" id="ARBA00004969"/>
    </source>
</evidence>
<evidence type="ECO:0000256" key="7">
    <source>
        <dbReference type="ARBA" id="ARBA00022691"/>
    </source>
</evidence>
<sequence>MGGLFGMEWQTLAADFRKFHKHPLNVALHLVTTPAAVYAISFLVFTYLGSPAAMGMHAAWLAIILPSTPLKLWLASAAAHALICAAAIATTMTTLSATVLFAASYFAQDVAHFATCELTFQSSYQGKQDGWMWTLLEHTLHLVPLCFDACWHTENGSLATIFVQRQQVATHKLSAANGPEEKELLQAVEHVGNWAVQQNPRTDVTTHWWWHGLSAEATEKFAFVARSQYLRDALFGKLYPSQTHVVEPLEGMNELYVACKTYNANSDTVFYRNHVDGPYGIFPFVHVYRSMIAATPNEQIETIFPLSGRQVRHNTDKGFTLGGYDGVALTTGEMISFDFHRELHRIAHVQGAKENEGHRVCLKVHFLIYPRFLGPLGRLLGRMSVHYNQNFRSLFLATLEPDHPIAKFMAFQVVFWTAAMYRLEMHLGWTNLIYLLCATAVSLAARSYSVFFCLTSFVHYAVYASTYHQRTNVAFGAFKRDALLFKTLALVQAGVQFLFRFDYSQPDIIALALLAGGFGLAGLAASRLGVDRTYFGWELGVISGDYVAKFPYGVIPHPMILGGVIGWLGFHKLDGFREAFPAYVPVHIALYLCHALQEHFAIHSNGKLAASGSAVEGKKVK</sequence>
<comment type="caution">
    <text evidence="17">The sequence shown here is derived from an EMBL/GenBank/DDBJ whole genome shotgun (WGS) entry which is preliminary data.</text>
</comment>
<accession>A0A0M0J4K7</accession>
<evidence type="ECO:0000313" key="17">
    <source>
        <dbReference type="EMBL" id="KOO21501.1"/>
    </source>
</evidence>
<feature type="transmembrane region" description="Helical" evidence="16">
    <location>
        <begin position="81"/>
        <end position="107"/>
    </location>
</feature>
<evidence type="ECO:0000256" key="6">
    <source>
        <dbReference type="ARBA" id="ARBA00022679"/>
    </source>
</evidence>
<evidence type="ECO:0000256" key="8">
    <source>
        <dbReference type="ARBA" id="ARBA00022692"/>
    </source>
</evidence>
<evidence type="ECO:0000256" key="15">
    <source>
        <dbReference type="ARBA" id="ARBA00034137"/>
    </source>
</evidence>
<evidence type="ECO:0000256" key="16">
    <source>
        <dbReference type="SAM" id="Phobius"/>
    </source>
</evidence>
<evidence type="ECO:0000256" key="9">
    <source>
        <dbReference type="ARBA" id="ARBA00022824"/>
    </source>
</evidence>
<evidence type="ECO:0000256" key="5">
    <source>
        <dbReference type="ARBA" id="ARBA00022603"/>
    </source>
</evidence>